<keyword evidence="2" id="KW-1133">Transmembrane helix</keyword>
<evidence type="ECO:0000256" key="2">
    <source>
        <dbReference type="SAM" id="Phobius"/>
    </source>
</evidence>
<dbReference type="SUPFAM" id="SSF49265">
    <property type="entry name" value="Fibronectin type III"/>
    <property type="match status" value="2"/>
</dbReference>
<evidence type="ECO:0000313" key="7">
    <source>
        <dbReference type="RefSeq" id="XP_030066161.1"/>
    </source>
</evidence>
<dbReference type="InterPro" id="IPR036116">
    <property type="entry name" value="FN3_sf"/>
</dbReference>
<dbReference type="InterPro" id="IPR013783">
    <property type="entry name" value="Ig-like_fold"/>
</dbReference>
<dbReference type="Pfam" id="PF09294">
    <property type="entry name" value="Interfer-bind"/>
    <property type="match status" value="1"/>
</dbReference>
<evidence type="ECO:0000313" key="8">
    <source>
        <dbReference type="RefSeq" id="XP_030066162.1"/>
    </source>
</evidence>
<feature type="domain" description="Interferon/interleukin receptor" evidence="4">
    <location>
        <begin position="129"/>
        <end position="220"/>
    </location>
</feature>
<sequence length="542" mass="61252">MMVSITLTIVLLSIGQITLWALDLPSDVKNVKLISENLHYTLTWESDNLQDCRHYEAKIRGKKTYKEWSKIDLICKRVNLSCICDLSKYMNNNESDIYDNLWVRVRFVNSTKVSNWTTSNQLNPFRDSILGPPILSRSLQDHRLTLKISMPFTRYCQGGTCLAVQEVLKIISYNITLFEDGRKIYTDLWNSGGKIINYTFDELLKPSCNYCVTVGVKNQNRFSHECFKTDPDTTGVDLIVLITCGVLILIFLGGCLYFATAYVFSSSKKELPRSLKNINEEMTVDLSTMDDLHFETDSISIVAPTTYDLEEYSDTELSKVELIPEKCNSQQHDSYHNNGFGPGYGDNDSYSSNMDCTGAVDVNRSLPSLGPMKENYSSNQSHSVASAIQPPTCTQDYLQRQLPIFDSEKPTDTSATGSSSVHYQENMKEGLQPDRARDLLRYQIDIPLNSVKFQASEQEFKPILEDFFDPPIDEMEENSLDASSTALLPSGAPDNMHKPQVKEMSLVGLNANVCDCAKFLKTQDSQVFIFSGYELRDIPLPI</sequence>
<dbReference type="GO" id="GO:0004896">
    <property type="term" value="F:cytokine receptor activity"/>
    <property type="evidence" value="ECO:0007669"/>
    <property type="project" value="TreeGrafter"/>
</dbReference>
<dbReference type="PANTHER" id="PTHR20859:SF84">
    <property type="entry name" value="INTERFERON ALPHA_BETA RECEPTOR 2"/>
    <property type="match status" value="1"/>
</dbReference>
<reference evidence="6 7" key="1">
    <citation type="submission" date="2025-04" db="UniProtKB">
        <authorList>
            <consortium name="RefSeq"/>
        </authorList>
    </citation>
    <scope>IDENTIFICATION</scope>
</reference>
<dbReference type="AlphaFoldDB" id="A0A6P7YSC9"/>
<feature type="chain" id="PRO_5044652563" evidence="3">
    <location>
        <begin position="22"/>
        <end position="542"/>
    </location>
</feature>
<dbReference type="RefSeq" id="XP_030066160.1">
    <property type="nucleotide sequence ID" value="XM_030210300.1"/>
</dbReference>
<evidence type="ECO:0000256" key="1">
    <source>
        <dbReference type="SAM" id="MobiDB-lite"/>
    </source>
</evidence>
<feature type="transmembrane region" description="Helical" evidence="2">
    <location>
        <begin position="238"/>
        <end position="264"/>
    </location>
</feature>
<dbReference type="KEGG" id="muo:115474692"/>
<dbReference type="RefSeq" id="XP_030066162.1">
    <property type="nucleotide sequence ID" value="XM_030210302.1"/>
</dbReference>
<proteinExistence type="predicted"/>
<evidence type="ECO:0000313" key="5">
    <source>
        <dbReference type="Proteomes" id="UP000515156"/>
    </source>
</evidence>
<dbReference type="PANTHER" id="PTHR20859">
    <property type="entry name" value="INTERFERON/INTERLEUKIN RECEPTOR"/>
    <property type="match status" value="1"/>
</dbReference>
<dbReference type="GeneID" id="115474692"/>
<dbReference type="RefSeq" id="XP_030066161.1">
    <property type="nucleotide sequence ID" value="XM_030210301.1"/>
</dbReference>
<evidence type="ECO:0000313" key="6">
    <source>
        <dbReference type="RefSeq" id="XP_030066160.1"/>
    </source>
</evidence>
<dbReference type="GO" id="GO:0005886">
    <property type="term" value="C:plasma membrane"/>
    <property type="evidence" value="ECO:0007669"/>
    <property type="project" value="TreeGrafter"/>
</dbReference>
<keyword evidence="5" id="KW-1185">Reference proteome</keyword>
<organism evidence="5 6">
    <name type="scientific">Microcaecilia unicolor</name>
    <dbReference type="NCBI Taxonomy" id="1415580"/>
    <lineage>
        <taxon>Eukaryota</taxon>
        <taxon>Metazoa</taxon>
        <taxon>Chordata</taxon>
        <taxon>Craniata</taxon>
        <taxon>Vertebrata</taxon>
        <taxon>Euteleostomi</taxon>
        <taxon>Amphibia</taxon>
        <taxon>Gymnophiona</taxon>
        <taxon>Siphonopidae</taxon>
        <taxon>Microcaecilia</taxon>
    </lineage>
</organism>
<dbReference type="Proteomes" id="UP000515156">
    <property type="component" value="Chromosome 7"/>
</dbReference>
<keyword evidence="2" id="KW-0472">Membrane</keyword>
<protein>
    <submittedName>
        <fullName evidence="6 7">Uncharacterized protein LOC115474692 isoform X1</fullName>
    </submittedName>
</protein>
<feature type="compositionally biased region" description="Polar residues" evidence="1">
    <location>
        <begin position="412"/>
        <end position="423"/>
    </location>
</feature>
<evidence type="ECO:0000259" key="4">
    <source>
        <dbReference type="Pfam" id="PF09294"/>
    </source>
</evidence>
<dbReference type="InterPro" id="IPR050650">
    <property type="entry name" value="Type-II_Cytokine-TF_Rcpt"/>
</dbReference>
<evidence type="ECO:0000256" key="3">
    <source>
        <dbReference type="SAM" id="SignalP"/>
    </source>
</evidence>
<feature type="signal peptide" evidence="3">
    <location>
        <begin position="1"/>
        <end position="21"/>
    </location>
</feature>
<accession>A0A6P7YSC9</accession>
<dbReference type="InterPro" id="IPR015373">
    <property type="entry name" value="Interferon/interleukin_rcp_dom"/>
</dbReference>
<dbReference type="Gene3D" id="2.60.40.10">
    <property type="entry name" value="Immunoglobulins"/>
    <property type="match status" value="1"/>
</dbReference>
<feature type="region of interest" description="Disordered" evidence="1">
    <location>
        <begin position="406"/>
        <end position="432"/>
    </location>
</feature>
<name>A0A6P7YSC9_9AMPH</name>
<dbReference type="OrthoDB" id="10031784at2759"/>
<gene>
    <name evidence="6 7 8" type="primary">LOC115474692</name>
</gene>
<keyword evidence="2" id="KW-0812">Transmembrane</keyword>
<keyword evidence="3" id="KW-0732">Signal</keyword>